<reference evidence="2 3" key="1">
    <citation type="journal article" date="2007" name="Science">
        <title>The Fusarium graminearum genome reveals a link between localized polymorphism and pathogen specialization.</title>
        <authorList>
            <person name="Cuomo C.A."/>
            <person name="Gueldener U."/>
            <person name="Xu J.-R."/>
            <person name="Trail F."/>
            <person name="Turgeon B.G."/>
            <person name="Di Pietro A."/>
            <person name="Walton J.D."/>
            <person name="Ma L.-J."/>
            <person name="Baker S.E."/>
            <person name="Rep M."/>
            <person name="Adam G."/>
            <person name="Antoniw J."/>
            <person name="Baldwin T."/>
            <person name="Calvo S.E."/>
            <person name="Chang Y.-L."/>
            <person name="DeCaprio D."/>
            <person name="Gale L.R."/>
            <person name="Gnerre S."/>
            <person name="Goswami R.S."/>
            <person name="Hammond-Kosack K."/>
            <person name="Harris L.J."/>
            <person name="Hilburn K."/>
            <person name="Kennell J.C."/>
            <person name="Kroken S."/>
            <person name="Magnuson J.K."/>
            <person name="Mannhaupt G."/>
            <person name="Mauceli E.W."/>
            <person name="Mewes H.-W."/>
            <person name="Mitterbauer R."/>
            <person name="Muehlbauer G."/>
            <person name="Muensterkoetter M."/>
            <person name="Nelson D."/>
            <person name="O'Donnell K."/>
            <person name="Ouellet T."/>
            <person name="Qi W."/>
            <person name="Quesneville H."/>
            <person name="Roncero M.I.G."/>
            <person name="Seong K.-Y."/>
            <person name="Tetko I.V."/>
            <person name="Urban M."/>
            <person name="Waalwijk C."/>
            <person name="Ward T.J."/>
            <person name="Yao J."/>
            <person name="Birren B.W."/>
            <person name="Kistler H.C."/>
        </authorList>
    </citation>
    <scope>NUCLEOTIDE SEQUENCE [LARGE SCALE GENOMIC DNA]</scope>
    <source>
        <strain evidence="3">ATCC MYA-4620 / CBS 123657 / FGSC 9075 / NRRL 31084 / PH-1</strain>
        <strain evidence="2">PH-1 / ATCC MYA-4620 / FGSC 9075 / NRRL 31084</strain>
    </source>
</reference>
<dbReference type="VEuPathDB" id="FungiDB:FGRAMPH1_01G16803"/>
<name>A0A098DZB8_GIBZE</name>
<reference evidence="1 3" key="3">
    <citation type="journal article" date="2015" name="BMC Genomics">
        <title>The completed genome sequence of the pathogenic ascomycete fungus Fusarium graminearum.</title>
        <authorList>
            <person name="King R."/>
            <person name="Urban M."/>
            <person name="Hammond-Kosack M.C."/>
            <person name="Hassani-Pak K."/>
            <person name="Hammond-Kosack K.E."/>
        </authorList>
    </citation>
    <scope>NUCLEOTIDE SEQUENCE [LARGE SCALE GENOMIC DNA]</scope>
    <source>
        <strain evidence="3">ATCC MYA-4620 / CBS 123657 / FGSC 9075 / NRRL 31084 / PH-1</strain>
        <strain evidence="1">PH-1</strain>
    </source>
</reference>
<reference evidence="2" key="4">
    <citation type="submission" date="2017-01" db="UniProtKB">
        <authorList>
            <consortium name="EnsemblFungi"/>
        </authorList>
    </citation>
    <scope>IDENTIFICATION</scope>
    <source>
        <strain evidence="2">PH-1 / ATCC MYA-4620 / FGSC 9075 / NRRL 31084</strain>
    </source>
</reference>
<evidence type="ECO:0000313" key="3">
    <source>
        <dbReference type="Proteomes" id="UP000070720"/>
    </source>
</evidence>
<dbReference type="AlphaFoldDB" id="A0A098DZB8"/>
<reference evidence="2 3" key="2">
    <citation type="journal article" date="2010" name="Nature">
        <title>Comparative genomics reveals mobile pathogenicity chromosomes in Fusarium.</title>
        <authorList>
            <person name="Ma L.J."/>
            <person name="van der Does H.C."/>
            <person name="Borkovich K.A."/>
            <person name="Coleman J.J."/>
            <person name="Daboussi M.J."/>
            <person name="Di Pietro A."/>
            <person name="Dufresne M."/>
            <person name="Freitag M."/>
            <person name="Grabherr M."/>
            <person name="Henrissat B."/>
            <person name="Houterman P.M."/>
            <person name="Kang S."/>
            <person name="Shim W.B."/>
            <person name="Woloshuk C."/>
            <person name="Xie X."/>
            <person name="Xu J.R."/>
            <person name="Antoniw J."/>
            <person name="Baker S.E."/>
            <person name="Bluhm B.H."/>
            <person name="Breakspear A."/>
            <person name="Brown D.W."/>
            <person name="Butchko R.A."/>
            <person name="Chapman S."/>
            <person name="Coulson R."/>
            <person name="Coutinho P.M."/>
            <person name="Danchin E.G."/>
            <person name="Diener A."/>
            <person name="Gale L.R."/>
            <person name="Gardiner D.M."/>
            <person name="Goff S."/>
            <person name="Hammond-Kosack K.E."/>
            <person name="Hilburn K."/>
            <person name="Hua-Van A."/>
            <person name="Jonkers W."/>
            <person name="Kazan K."/>
            <person name="Kodira C.D."/>
            <person name="Koehrsen M."/>
            <person name="Kumar L."/>
            <person name="Lee Y.H."/>
            <person name="Li L."/>
            <person name="Manners J.M."/>
            <person name="Miranda-Saavedra D."/>
            <person name="Mukherjee M."/>
            <person name="Park G."/>
            <person name="Park J."/>
            <person name="Park S.Y."/>
            <person name="Proctor R.H."/>
            <person name="Regev A."/>
            <person name="Ruiz-Roldan M.C."/>
            <person name="Sain D."/>
            <person name="Sakthikumar S."/>
            <person name="Sykes S."/>
            <person name="Schwartz D.C."/>
            <person name="Turgeon B.G."/>
            <person name="Wapinski I."/>
            <person name="Yoder O."/>
            <person name="Young S."/>
            <person name="Zeng Q."/>
            <person name="Zhou S."/>
            <person name="Galagan J."/>
            <person name="Cuomo C.A."/>
            <person name="Kistler H.C."/>
            <person name="Rep M."/>
        </authorList>
    </citation>
    <scope>GENOME REANNOTATION</scope>
    <source>
        <strain evidence="3">ATCC MYA-4620 / CBS 123657 / FGSC 9075 / NRRL 31084 / PH-1</strain>
        <strain evidence="2">PH-1 / ATCC MYA-4620 / FGSC 9075 / NRRL 31084</strain>
    </source>
</reference>
<organism evidence="1 3">
    <name type="scientific">Gibberella zeae (strain ATCC MYA-4620 / CBS 123657 / FGSC 9075 / NRRL 31084 / PH-1)</name>
    <name type="common">Wheat head blight fungus</name>
    <name type="synonym">Fusarium graminearum</name>
    <dbReference type="NCBI Taxonomy" id="229533"/>
    <lineage>
        <taxon>Eukaryota</taxon>
        <taxon>Fungi</taxon>
        <taxon>Dikarya</taxon>
        <taxon>Ascomycota</taxon>
        <taxon>Pezizomycotina</taxon>
        <taxon>Sordariomycetes</taxon>
        <taxon>Hypocreomycetidae</taxon>
        <taxon>Hypocreales</taxon>
        <taxon>Nectriaceae</taxon>
        <taxon>Fusarium</taxon>
    </lineage>
</organism>
<protein>
    <submittedName>
        <fullName evidence="1">Chromosome 3, complete genome</fullName>
    </submittedName>
</protein>
<evidence type="ECO:0000313" key="2">
    <source>
        <dbReference type="EnsemblFungi" id="CEF87200"/>
    </source>
</evidence>
<dbReference type="EMBL" id="HG970334">
    <property type="protein sequence ID" value="CEF87200.1"/>
    <property type="molecule type" value="Genomic_DNA"/>
</dbReference>
<proteinExistence type="predicted"/>
<dbReference type="Proteomes" id="UP000070720">
    <property type="component" value="Chromosome 3"/>
</dbReference>
<evidence type="ECO:0000313" key="1">
    <source>
        <dbReference type="EMBL" id="CEF87200.1"/>
    </source>
</evidence>
<sequence>MEKIMAIIRETIQSSGGIAMLSLAEKVLLAPESKNDGSLRCRWAEEQQEASQPLYLYNRQVNVGKSKQTDVERSGTIDRALP</sequence>
<accession>A0A098DZB8</accession>
<dbReference type="EnsemblFungi" id="CEF87200">
    <property type="protein sequence ID" value="CEF87200"/>
    <property type="gene ID" value="FGRRES_15271"/>
</dbReference>
<accession>A0A0E0SL87</accession>
<gene>
    <name evidence="1" type="ORF">FGRAMPH1_01T16803</name>
</gene>
<dbReference type="InParanoid" id="A0A098DZB8"/>
<keyword evidence="3" id="KW-1185">Reference proteome</keyword>